<dbReference type="Pfam" id="PF18096">
    <property type="entry name" value="Thump_like"/>
    <property type="match status" value="1"/>
</dbReference>
<dbReference type="Pfam" id="PF22013">
    <property type="entry name" value="PG_1098_Fer"/>
    <property type="match status" value="1"/>
</dbReference>
<accession>A0A1M6HVL5</accession>
<organism evidence="3 4">
    <name type="scientific">Flavobacterium haoranii</name>
    <dbReference type="NCBI Taxonomy" id="683124"/>
    <lineage>
        <taxon>Bacteria</taxon>
        <taxon>Pseudomonadati</taxon>
        <taxon>Bacteroidota</taxon>
        <taxon>Flavobacteriia</taxon>
        <taxon>Flavobacteriales</taxon>
        <taxon>Flavobacteriaceae</taxon>
        <taxon>Flavobacterium</taxon>
    </lineage>
</organism>
<evidence type="ECO:0000259" key="2">
    <source>
        <dbReference type="Pfam" id="PF22013"/>
    </source>
</evidence>
<dbReference type="Proteomes" id="UP000184232">
    <property type="component" value="Unassembled WGS sequence"/>
</dbReference>
<dbReference type="InterPro" id="IPR041497">
    <property type="entry name" value="Thump-like"/>
</dbReference>
<dbReference type="Gene3D" id="3.40.50.150">
    <property type="entry name" value="Vaccinia Virus protein VP39"/>
    <property type="match status" value="1"/>
</dbReference>
<dbReference type="SUPFAM" id="SSF53335">
    <property type="entry name" value="S-adenosyl-L-methionine-dependent methyltransferases"/>
    <property type="match status" value="1"/>
</dbReference>
<dbReference type="OrthoDB" id="1000417at2"/>
<gene>
    <name evidence="3" type="ORF">SAMN05444337_1664</name>
</gene>
<feature type="domain" description="PG-1098 ferredoxin-like" evidence="2">
    <location>
        <begin position="278"/>
        <end position="319"/>
    </location>
</feature>
<dbReference type="EMBL" id="FQZH01000002">
    <property type="protein sequence ID" value="SHJ26255.1"/>
    <property type="molecule type" value="Genomic_DNA"/>
</dbReference>
<dbReference type="PANTHER" id="PTHR14741:SF32">
    <property type="entry name" value="TRIMETHYLGUANOSINE SYNTHASE"/>
    <property type="match status" value="1"/>
</dbReference>
<protein>
    <submittedName>
        <fullName evidence="3">Uncharacterized protein</fullName>
    </submittedName>
</protein>
<dbReference type="InterPro" id="IPR054168">
    <property type="entry name" value="PG_1098_Fer"/>
</dbReference>
<sequence length="392" mass="45191">MPQNNFLNPEIQDFITNNLNADVKNLALKKNPFPNVDYSKLLEQILSKQKAKTKLPTWFSSENIIYPSKISVEQTSSEKTAEYKASLFEGESIIDLTGGFGIDDYYFSKRFQTVVHCEINSELSEIVKHNFEALKVKNINCINGNSTEILEELNTKFDLIYLDPSRRNEAKGKVFMLQDCEPNLPELLPFYLKYSNRILVKTAPILDIQAGLSELNFVKNIYIIALENEVKEILWEIEKDFVDDINIVAVNLEKDEVFETKIPLNDNSKSSYSLPNDYLYEPNAALMKSGKFDSVGSVFNVKKLHQHSHLYTSTELVNFQGRKFKINTCFNFDKENSKKYLQKQKMNVTTRNFPLKPDDIKKKFKITDGGTIFAFFTTNIENQKIVLLCEKI</sequence>
<evidence type="ECO:0000313" key="4">
    <source>
        <dbReference type="Proteomes" id="UP000184232"/>
    </source>
</evidence>
<dbReference type="Gene3D" id="1.10.10.1110">
    <property type="entry name" value="Methyltransferase PG1098, N-terminal domain"/>
    <property type="match status" value="1"/>
</dbReference>
<dbReference type="AlphaFoldDB" id="A0A1M6HVL5"/>
<keyword evidence="4" id="KW-1185">Reference proteome</keyword>
<dbReference type="PANTHER" id="PTHR14741">
    <property type="entry name" value="S-ADENOSYLMETHIONINE-DEPENDENT METHYLTRANSFERASE RELATED"/>
    <property type="match status" value="1"/>
</dbReference>
<evidence type="ECO:0000259" key="1">
    <source>
        <dbReference type="Pfam" id="PF18096"/>
    </source>
</evidence>
<reference evidence="3 4" key="1">
    <citation type="submission" date="2016-11" db="EMBL/GenBank/DDBJ databases">
        <authorList>
            <person name="Jaros S."/>
            <person name="Januszkiewicz K."/>
            <person name="Wedrychowicz H."/>
        </authorList>
    </citation>
    <scope>NUCLEOTIDE SEQUENCE [LARGE SCALE GENOMIC DNA]</scope>
    <source>
        <strain evidence="3 4">DSM 22807</strain>
    </source>
</reference>
<dbReference type="STRING" id="683124.SAMN05444337_1664"/>
<feature type="domain" description="THUMP-like" evidence="1">
    <location>
        <begin position="321"/>
        <end position="391"/>
    </location>
</feature>
<name>A0A1M6HVL5_9FLAO</name>
<evidence type="ECO:0000313" key="3">
    <source>
        <dbReference type="EMBL" id="SHJ26255.1"/>
    </source>
</evidence>
<dbReference type="RefSeq" id="WP_072783885.1">
    <property type="nucleotide sequence ID" value="NZ_CP045292.1"/>
</dbReference>
<dbReference type="InterPro" id="IPR029063">
    <property type="entry name" value="SAM-dependent_MTases_sf"/>
</dbReference>
<proteinExistence type="predicted"/>
<dbReference type="CDD" id="cd02440">
    <property type="entry name" value="AdoMet_MTases"/>
    <property type="match status" value="1"/>
</dbReference>